<proteinExistence type="predicted"/>
<protein>
    <recommendedName>
        <fullName evidence="4">DUF676 domain-containing protein</fullName>
    </recommendedName>
</protein>
<dbReference type="AlphaFoldDB" id="A0A2J6T3A7"/>
<dbReference type="GeneID" id="36593034"/>
<organism evidence="2 3">
    <name type="scientific">Hyaloscypha bicolor E</name>
    <dbReference type="NCBI Taxonomy" id="1095630"/>
    <lineage>
        <taxon>Eukaryota</taxon>
        <taxon>Fungi</taxon>
        <taxon>Dikarya</taxon>
        <taxon>Ascomycota</taxon>
        <taxon>Pezizomycotina</taxon>
        <taxon>Leotiomycetes</taxon>
        <taxon>Helotiales</taxon>
        <taxon>Hyaloscyphaceae</taxon>
        <taxon>Hyaloscypha</taxon>
        <taxon>Hyaloscypha bicolor</taxon>
    </lineage>
</organism>
<dbReference type="EMBL" id="KZ613846">
    <property type="protein sequence ID" value="PMD57497.1"/>
    <property type="molecule type" value="Genomic_DNA"/>
</dbReference>
<keyword evidence="1" id="KW-0472">Membrane</keyword>
<evidence type="ECO:0000313" key="2">
    <source>
        <dbReference type="EMBL" id="PMD57497.1"/>
    </source>
</evidence>
<accession>A0A2J6T3A7</accession>
<feature type="transmembrane region" description="Helical" evidence="1">
    <location>
        <begin position="85"/>
        <end position="107"/>
    </location>
</feature>
<dbReference type="RefSeq" id="XP_024734401.1">
    <property type="nucleotide sequence ID" value="XM_024884957.1"/>
</dbReference>
<keyword evidence="1" id="KW-0812">Transmembrane</keyword>
<feature type="transmembrane region" description="Helical" evidence="1">
    <location>
        <begin position="113"/>
        <end position="130"/>
    </location>
</feature>
<name>A0A2J6T3A7_9HELO</name>
<dbReference type="InParanoid" id="A0A2J6T3A7"/>
<gene>
    <name evidence="2" type="ORF">K444DRAFT_644393</name>
</gene>
<dbReference type="Proteomes" id="UP000235371">
    <property type="component" value="Unassembled WGS sequence"/>
</dbReference>
<evidence type="ECO:0008006" key="4">
    <source>
        <dbReference type="Google" id="ProtNLM"/>
    </source>
</evidence>
<keyword evidence="1" id="KW-1133">Transmembrane helix</keyword>
<sequence>MNGVKDKRSGKGEFNANEPFGNNGFISIPYDIHPLRLVWLDILSIFELYRLLPLTVAPLTPCASGSLDELSPTLSNIRDMCLHTILIIIQLVLILALPVMTVLFWFLPGLVSLAFALAMLVVTLTIMRLLNGGPISECYVGIPPDGQMPVNDEHELWFFINGITIGKHWLQGNLDLLAKTFQREIVGIHNPTKGMLFDLLECLIQRDLDYKTRDIRQGRLQIRAALSAASTKKVVLILHSQGGIEGSSILDWLLADISTDVMSRLEIFTFGNAARHFNNPLLAHPPTNPDQSKGGRGERVIKHIEHYANTEDLVANIGVLKFTSPQAQPYADGNAFAGHVFKRKGTGHLLNMHYLDTMFRMVDGEVDESGNEFMNSLVGNQGRRFGKKEMTNGNQQEPKKMIKDVSRLWQYINGGMPQD</sequence>
<dbReference type="PANTHER" id="PTHR42044">
    <property type="entry name" value="DUF676 DOMAIN-CONTAINING PROTEIN-RELATED"/>
    <property type="match status" value="1"/>
</dbReference>
<dbReference type="PANTHER" id="PTHR42044:SF2">
    <property type="entry name" value="DUF676 DOMAIN-CONTAINING PROTEIN"/>
    <property type="match status" value="1"/>
</dbReference>
<evidence type="ECO:0000256" key="1">
    <source>
        <dbReference type="SAM" id="Phobius"/>
    </source>
</evidence>
<reference evidence="2 3" key="1">
    <citation type="submission" date="2016-04" db="EMBL/GenBank/DDBJ databases">
        <title>A degradative enzymes factory behind the ericoid mycorrhizal symbiosis.</title>
        <authorList>
            <consortium name="DOE Joint Genome Institute"/>
            <person name="Martino E."/>
            <person name="Morin E."/>
            <person name="Grelet G."/>
            <person name="Kuo A."/>
            <person name="Kohler A."/>
            <person name="Daghino S."/>
            <person name="Barry K."/>
            <person name="Choi C."/>
            <person name="Cichocki N."/>
            <person name="Clum A."/>
            <person name="Copeland A."/>
            <person name="Hainaut M."/>
            <person name="Haridas S."/>
            <person name="Labutti K."/>
            <person name="Lindquist E."/>
            <person name="Lipzen A."/>
            <person name="Khouja H.-R."/>
            <person name="Murat C."/>
            <person name="Ohm R."/>
            <person name="Olson A."/>
            <person name="Spatafora J."/>
            <person name="Veneault-Fourrey C."/>
            <person name="Henrissat B."/>
            <person name="Grigoriev I."/>
            <person name="Martin F."/>
            <person name="Perotto S."/>
        </authorList>
    </citation>
    <scope>NUCLEOTIDE SEQUENCE [LARGE SCALE GENOMIC DNA]</scope>
    <source>
        <strain evidence="2 3">E</strain>
    </source>
</reference>
<dbReference type="STRING" id="1095630.A0A2J6T3A7"/>
<dbReference type="OrthoDB" id="202545at2759"/>
<keyword evidence="3" id="KW-1185">Reference proteome</keyword>
<evidence type="ECO:0000313" key="3">
    <source>
        <dbReference type="Proteomes" id="UP000235371"/>
    </source>
</evidence>